<protein>
    <submittedName>
        <fullName evidence="2">Uncharacterized protein</fullName>
    </submittedName>
</protein>
<evidence type="ECO:0000313" key="2">
    <source>
        <dbReference type="EMBL" id="TKA67787.1"/>
    </source>
</evidence>
<comment type="caution">
    <text evidence="2">The sequence shown here is derived from an EMBL/GenBank/DDBJ whole genome shotgun (WGS) entry which is preliminary data.</text>
</comment>
<name>A0A4U0WX95_9PEZI</name>
<feature type="compositionally biased region" description="Acidic residues" evidence="1">
    <location>
        <begin position="307"/>
        <end position="323"/>
    </location>
</feature>
<organism evidence="2 3">
    <name type="scientific">Cryomyces minteri</name>
    <dbReference type="NCBI Taxonomy" id="331657"/>
    <lineage>
        <taxon>Eukaryota</taxon>
        <taxon>Fungi</taxon>
        <taxon>Dikarya</taxon>
        <taxon>Ascomycota</taxon>
        <taxon>Pezizomycotina</taxon>
        <taxon>Dothideomycetes</taxon>
        <taxon>Dothideomycetes incertae sedis</taxon>
        <taxon>Cryomyces</taxon>
    </lineage>
</organism>
<evidence type="ECO:0000313" key="3">
    <source>
        <dbReference type="Proteomes" id="UP000308768"/>
    </source>
</evidence>
<sequence>MSGYTALPHRFFNTEGKDYQTINRWLKSHGLDNVRFHSLFINWAIMLATNEKRPDTTMTDGEKKALATLRQRPHIATEDYIAAMLYYKENNFDVEGAPKGKGGVIKKHANYADIEAGQLQLGNVLFTKAERSQHKIEVRARDNSVQKGKVTSNPFDEAMTSLSADDCYQSFFYTHGRDAPMIQTWLKDRGLDFETFHASFINFCYTIVRNSKNLAHSMTPDELTLVAALHDHWPTNASQYIGAMQWYYEGEWATDGPATGIIEMTEPGVYDQRHIEKAQTLLYMQVFSKDERKRIRKMVEAKAQRGEEDDQAEEMLDENDEDEGGARLGTFSMEMVVRLKRHDGPLA</sequence>
<evidence type="ECO:0000256" key="1">
    <source>
        <dbReference type="SAM" id="MobiDB-lite"/>
    </source>
</evidence>
<dbReference type="EMBL" id="NAJN01000878">
    <property type="protein sequence ID" value="TKA67787.1"/>
    <property type="molecule type" value="Genomic_DNA"/>
</dbReference>
<dbReference type="Proteomes" id="UP000308768">
    <property type="component" value="Unassembled WGS sequence"/>
</dbReference>
<proteinExistence type="predicted"/>
<dbReference type="AlphaFoldDB" id="A0A4U0WX95"/>
<accession>A0A4U0WX95</accession>
<gene>
    <name evidence="2" type="ORF">B0A49_06502</name>
</gene>
<feature type="region of interest" description="Disordered" evidence="1">
    <location>
        <begin position="301"/>
        <end position="327"/>
    </location>
</feature>
<keyword evidence="3" id="KW-1185">Reference proteome</keyword>
<reference evidence="2 3" key="1">
    <citation type="submission" date="2017-03" db="EMBL/GenBank/DDBJ databases">
        <title>Genomes of endolithic fungi from Antarctica.</title>
        <authorList>
            <person name="Coleine C."/>
            <person name="Masonjones S."/>
            <person name="Stajich J.E."/>
        </authorList>
    </citation>
    <scope>NUCLEOTIDE SEQUENCE [LARGE SCALE GENOMIC DNA]</scope>
    <source>
        <strain evidence="2 3">CCFEE 5187</strain>
    </source>
</reference>